<dbReference type="Proteomes" id="UP001172102">
    <property type="component" value="Unassembled WGS sequence"/>
</dbReference>
<name>A0AA40DN65_9PEZI</name>
<dbReference type="EMBL" id="JAUKUA010000006">
    <property type="protein sequence ID" value="KAK0707361.1"/>
    <property type="molecule type" value="Genomic_DNA"/>
</dbReference>
<gene>
    <name evidence="1" type="ORF">B0H67DRAFT_647553</name>
</gene>
<evidence type="ECO:0000313" key="2">
    <source>
        <dbReference type="Proteomes" id="UP001172102"/>
    </source>
</evidence>
<proteinExistence type="predicted"/>
<sequence>MIQISRELEEFTLSLGGLLHMDGGSPGVHAAALGRALGVHKATLRVLDLDIEASAGRWIPRLEDEFDRLEEALSVRPDTEAEPWAYGLTAGSLREFAALTHLGIPVQALLGAVGTTGGPGLRLVGILPPNLESLRLYDYVKGRCAAHDELIAEFVEARARSGFARLVEVVGVDETHLL</sequence>
<organism evidence="1 2">
    <name type="scientific">Lasiosphaeris hirsuta</name>
    <dbReference type="NCBI Taxonomy" id="260670"/>
    <lineage>
        <taxon>Eukaryota</taxon>
        <taxon>Fungi</taxon>
        <taxon>Dikarya</taxon>
        <taxon>Ascomycota</taxon>
        <taxon>Pezizomycotina</taxon>
        <taxon>Sordariomycetes</taxon>
        <taxon>Sordariomycetidae</taxon>
        <taxon>Sordariales</taxon>
        <taxon>Lasiosphaeriaceae</taxon>
        <taxon>Lasiosphaeris</taxon>
    </lineage>
</organism>
<keyword evidence="2" id="KW-1185">Reference proteome</keyword>
<evidence type="ECO:0000313" key="1">
    <source>
        <dbReference type="EMBL" id="KAK0707361.1"/>
    </source>
</evidence>
<protein>
    <submittedName>
        <fullName evidence="1">Uncharacterized protein</fullName>
    </submittedName>
</protein>
<comment type="caution">
    <text evidence="1">The sequence shown here is derived from an EMBL/GenBank/DDBJ whole genome shotgun (WGS) entry which is preliminary data.</text>
</comment>
<dbReference type="AlphaFoldDB" id="A0AA40DN65"/>
<reference evidence="1" key="1">
    <citation type="submission" date="2023-06" db="EMBL/GenBank/DDBJ databases">
        <title>Genome-scale phylogeny and comparative genomics of the fungal order Sordariales.</title>
        <authorList>
            <consortium name="Lawrence Berkeley National Laboratory"/>
            <person name="Hensen N."/>
            <person name="Bonometti L."/>
            <person name="Westerberg I."/>
            <person name="Brannstrom I.O."/>
            <person name="Guillou S."/>
            <person name="Cros-Aarteil S."/>
            <person name="Calhoun S."/>
            <person name="Haridas S."/>
            <person name="Kuo A."/>
            <person name="Mondo S."/>
            <person name="Pangilinan J."/>
            <person name="Riley R."/>
            <person name="Labutti K."/>
            <person name="Andreopoulos B."/>
            <person name="Lipzen A."/>
            <person name="Chen C."/>
            <person name="Yanf M."/>
            <person name="Daum C."/>
            <person name="Ng V."/>
            <person name="Clum A."/>
            <person name="Steindorff A."/>
            <person name="Ohm R."/>
            <person name="Martin F."/>
            <person name="Silar P."/>
            <person name="Natvig D."/>
            <person name="Lalanne C."/>
            <person name="Gautier V."/>
            <person name="Ament-Velasquez S.L."/>
            <person name="Kruys A."/>
            <person name="Hutchinson M.I."/>
            <person name="Powell A.J."/>
            <person name="Barry K."/>
            <person name="Miller A.N."/>
            <person name="Grigoriev I.V."/>
            <person name="Debuchy R."/>
            <person name="Gladieux P."/>
            <person name="Thoren M.H."/>
            <person name="Johannesson H."/>
        </authorList>
    </citation>
    <scope>NUCLEOTIDE SEQUENCE</scope>
    <source>
        <strain evidence="1">SMH4607-1</strain>
    </source>
</reference>
<accession>A0AA40DN65</accession>